<comment type="caution">
    <text evidence="1">The sequence shown here is derived from an EMBL/GenBank/DDBJ whole genome shotgun (WGS) entry which is preliminary data.</text>
</comment>
<dbReference type="Proteomes" id="UP000269669">
    <property type="component" value="Unassembled WGS sequence"/>
</dbReference>
<dbReference type="AlphaFoldDB" id="A0A3R9NUI3"/>
<evidence type="ECO:0000313" key="2">
    <source>
        <dbReference type="Proteomes" id="UP000269669"/>
    </source>
</evidence>
<dbReference type="RefSeq" id="WP_125485641.1">
    <property type="nucleotide sequence ID" value="NZ_RSDW01000001.1"/>
</dbReference>
<sequence>MTSSMKVSAEHFAWATFFKRIVTDWEGFGANYRFTPSLVCAGLFFTAVQRIQERLSKQIAMN</sequence>
<dbReference type="EMBL" id="RSDW01000001">
    <property type="protein sequence ID" value="RSL17116.1"/>
    <property type="molecule type" value="Genomic_DNA"/>
</dbReference>
<organism evidence="1 2">
    <name type="scientific">Edaphobacter aggregans</name>
    <dbReference type="NCBI Taxonomy" id="570835"/>
    <lineage>
        <taxon>Bacteria</taxon>
        <taxon>Pseudomonadati</taxon>
        <taxon>Acidobacteriota</taxon>
        <taxon>Terriglobia</taxon>
        <taxon>Terriglobales</taxon>
        <taxon>Acidobacteriaceae</taxon>
        <taxon>Edaphobacter</taxon>
    </lineage>
</organism>
<keyword evidence="2" id="KW-1185">Reference proteome</keyword>
<proteinExistence type="predicted"/>
<accession>A0A3R9NUI3</accession>
<reference evidence="1 2" key="1">
    <citation type="submission" date="2018-12" db="EMBL/GenBank/DDBJ databases">
        <title>Sequencing of bacterial isolates from soil warming experiment in Harvard Forest, Massachusetts, USA.</title>
        <authorList>
            <person name="Deangelis K."/>
        </authorList>
    </citation>
    <scope>NUCLEOTIDE SEQUENCE [LARGE SCALE GENOMIC DNA]</scope>
    <source>
        <strain evidence="1 2">EB153</strain>
    </source>
</reference>
<protein>
    <submittedName>
        <fullName evidence="1">Uncharacterized protein</fullName>
    </submittedName>
</protein>
<name>A0A3R9NUI3_9BACT</name>
<evidence type="ECO:0000313" key="1">
    <source>
        <dbReference type="EMBL" id="RSL17116.1"/>
    </source>
</evidence>
<gene>
    <name evidence="1" type="ORF">EDE15_2644</name>
</gene>